<dbReference type="AlphaFoldDB" id="A0AAN7D7C3"/>
<evidence type="ECO:0000313" key="2">
    <source>
        <dbReference type="EMBL" id="KAK4512192.1"/>
    </source>
</evidence>
<keyword evidence="1" id="KW-0472">Membrane</keyword>
<reference evidence="2 3" key="1">
    <citation type="submission" date="2022-11" db="EMBL/GenBank/DDBJ databases">
        <title>Mucor velutinosus strain NIH1002 WGS.</title>
        <authorList>
            <person name="Subramanian P."/>
            <person name="Mullikin J.C."/>
            <person name="Segre J.A."/>
            <person name="Zelazny A.M."/>
        </authorList>
    </citation>
    <scope>NUCLEOTIDE SEQUENCE [LARGE SCALE GENOMIC DNA]</scope>
    <source>
        <strain evidence="2 3">NIH1002</strain>
    </source>
</reference>
<dbReference type="Proteomes" id="UP001304243">
    <property type="component" value="Unassembled WGS sequence"/>
</dbReference>
<evidence type="ECO:0000313" key="3">
    <source>
        <dbReference type="Proteomes" id="UP001304243"/>
    </source>
</evidence>
<comment type="caution">
    <text evidence="2">The sequence shown here is derived from an EMBL/GenBank/DDBJ whole genome shotgun (WGS) entry which is preliminary data.</text>
</comment>
<organism evidence="2 3">
    <name type="scientific">Mucor velutinosus</name>
    <dbReference type="NCBI Taxonomy" id="708070"/>
    <lineage>
        <taxon>Eukaryota</taxon>
        <taxon>Fungi</taxon>
        <taxon>Fungi incertae sedis</taxon>
        <taxon>Mucoromycota</taxon>
        <taxon>Mucoromycotina</taxon>
        <taxon>Mucoromycetes</taxon>
        <taxon>Mucorales</taxon>
        <taxon>Mucorineae</taxon>
        <taxon>Mucoraceae</taxon>
        <taxon>Mucor</taxon>
    </lineage>
</organism>
<dbReference type="RefSeq" id="XP_064678858.1">
    <property type="nucleotide sequence ID" value="XM_064832599.1"/>
</dbReference>
<keyword evidence="1" id="KW-0812">Transmembrane</keyword>
<accession>A0AAN7D7C3</accession>
<protein>
    <submittedName>
        <fullName evidence="2">Uncharacterized protein</fullName>
    </submittedName>
</protein>
<sequence>MDITETSSTLPSTIIVNSTVGTNGFYTDYPRKPQETFFNSPDRIGVIVGCVLGTFMFIFLLVAALITVKLRQKKKQEILVDVDDSIDDWKSTEKYQHSKISHEYIHHNADRTIKSFSLLDPHSAFSVAVKKASEIPNSPSSPKK</sequence>
<keyword evidence="3" id="KW-1185">Reference proteome</keyword>
<proteinExistence type="predicted"/>
<dbReference type="GeneID" id="89957121"/>
<dbReference type="EMBL" id="JASEJX010000024">
    <property type="protein sequence ID" value="KAK4512192.1"/>
    <property type="molecule type" value="Genomic_DNA"/>
</dbReference>
<gene>
    <name evidence="2" type="ORF">ATC70_013435</name>
</gene>
<name>A0AAN7D7C3_9FUNG</name>
<feature type="transmembrane region" description="Helical" evidence="1">
    <location>
        <begin position="44"/>
        <end position="68"/>
    </location>
</feature>
<evidence type="ECO:0000256" key="1">
    <source>
        <dbReference type="SAM" id="Phobius"/>
    </source>
</evidence>
<keyword evidence="1" id="KW-1133">Transmembrane helix</keyword>